<dbReference type="VEuPathDB" id="FungiDB:CCM_02332"/>
<dbReference type="VEuPathDB" id="FungiDB:A9K55_006588"/>
<dbReference type="AlphaFoldDB" id="A0A2H4SC33"/>
<feature type="transmembrane region" description="Helical" evidence="1">
    <location>
        <begin position="160"/>
        <end position="181"/>
    </location>
</feature>
<name>A0A2H4SC33_CORMI</name>
<protein>
    <recommendedName>
        <fullName evidence="4">Transmembrane protein</fullName>
    </recommendedName>
</protein>
<evidence type="ECO:0000313" key="2">
    <source>
        <dbReference type="EMBL" id="ATY60678.1"/>
    </source>
</evidence>
<gene>
    <name evidence="2" type="ORF">A9K55_006588</name>
</gene>
<dbReference type="Proteomes" id="UP000323067">
    <property type="component" value="Chromosome vi"/>
</dbReference>
<keyword evidence="1" id="KW-0472">Membrane</keyword>
<sequence>MSLQSAESMGATSRVQVASSIPRQAPKKAKSVSFWTDSMEPFLLLFTTSIVSSVSFYSRVSCPSICFVSLFVSFRDTASLVKFSGSRVQGPLLNGSTSKVVRRRKKLAGSRSERHLSGEHQAMAKKKRGHVRLVPLIPVDSHRPEDVERYESRIPLGNRLSAAILASIGFWIGFCLCSVTADRIPFMQATRLVTRSDPSASCGMALTA</sequence>
<keyword evidence="1" id="KW-1133">Transmembrane helix</keyword>
<reference evidence="2 3" key="1">
    <citation type="journal article" date="2017" name="BMC Genomics">
        <title>Chromosome level assembly and secondary metabolite potential of the parasitic fungus Cordyceps militaris.</title>
        <authorList>
            <person name="Kramer G.J."/>
            <person name="Nodwell J.R."/>
        </authorList>
    </citation>
    <scope>NUCLEOTIDE SEQUENCE [LARGE SCALE GENOMIC DNA]</scope>
    <source>
        <strain evidence="2 3">ATCC 34164</strain>
    </source>
</reference>
<evidence type="ECO:0000256" key="1">
    <source>
        <dbReference type="SAM" id="Phobius"/>
    </source>
</evidence>
<keyword evidence="1" id="KW-0812">Transmembrane</keyword>
<organism evidence="2 3">
    <name type="scientific">Cordyceps militaris</name>
    <name type="common">Caterpillar fungus</name>
    <name type="synonym">Clavaria militaris</name>
    <dbReference type="NCBI Taxonomy" id="73501"/>
    <lineage>
        <taxon>Eukaryota</taxon>
        <taxon>Fungi</taxon>
        <taxon>Dikarya</taxon>
        <taxon>Ascomycota</taxon>
        <taxon>Pezizomycotina</taxon>
        <taxon>Sordariomycetes</taxon>
        <taxon>Hypocreomycetidae</taxon>
        <taxon>Hypocreales</taxon>
        <taxon>Cordycipitaceae</taxon>
        <taxon>Cordyceps</taxon>
    </lineage>
</organism>
<accession>A0A2H4SC33</accession>
<dbReference type="EMBL" id="CP023323">
    <property type="protein sequence ID" value="ATY60678.1"/>
    <property type="molecule type" value="Genomic_DNA"/>
</dbReference>
<evidence type="ECO:0008006" key="4">
    <source>
        <dbReference type="Google" id="ProtNLM"/>
    </source>
</evidence>
<proteinExistence type="predicted"/>
<evidence type="ECO:0000313" key="3">
    <source>
        <dbReference type="Proteomes" id="UP000323067"/>
    </source>
</evidence>